<gene>
    <name evidence="3" type="ORF">EURHEDRAFT_410072</name>
</gene>
<feature type="region of interest" description="Disordered" evidence="1">
    <location>
        <begin position="290"/>
        <end position="313"/>
    </location>
</feature>
<reference evidence="4" key="1">
    <citation type="journal article" date="2014" name="Nat. Commun.">
        <title>Genomic adaptations of the halophilic Dead Sea filamentous fungus Eurotium rubrum.</title>
        <authorList>
            <person name="Kis-Papo T."/>
            <person name="Weig A.R."/>
            <person name="Riley R."/>
            <person name="Persoh D."/>
            <person name="Salamov A."/>
            <person name="Sun H."/>
            <person name="Lipzen A."/>
            <person name="Wasser S.P."/>
            <person name="Rambold G."/>
            <person name="Grigoriev I.V."/>
            <person name="Nevo E."/>
        </authorList>
    </citation>
    <scope>NUCLEOTIDE SEQUENCE [LARGE SCALE GENOMIC DNA]</scope>
    <source>
        <strain evidence="4">CBS 135680</strain>
    </source>
</reference>
<dbReference type="RefSeq" id="XP_040641508.1">
    <property type="nucleotide sequence ID" value="XM_040781278.1"/>
</dbReference>
<dbReference type="HOGENOM" id="CLU_054069_0_0_1"/>
<evidence type="ECO:0000313" key="4">
    <source>
        <dbReference type="Proteomes" id="UP000019804"/>
    </source>
</evidence>
<dbReference type="PANTHER" id="PTHR31527:SF0">
    <property type="entry name" value="RE64534P"/>
    <property type="match status" value="1"/>
</dbReference>
<dbReference type="AlphaFoldDB" id="A0A017SNG6"/>
<dbReference type="EMBL" id="KK088415">
    <property type="protein sequence ID" value="EYE97820.1"/>
    <property type="molecule type" value="Genomic_DNA"/>
</dbReference>
<dbReference type="Pfam" id="PF09347">
    <property type="entry name" value="DUF1989"/>
    <property type="match status" value="1"/>
</dbReference>
<organism evidence="3 4">
    <name type="scientific">Aspergillus ruber (strain CBS 135680)</name>
    <dbReference type="NCBI Taxonomy" id="1388766"/>
    <lineage>
        <taxon>Eukaryota</taxon>
        <taxon>Fungi</taxon>
        <taxon>Dikarya</taxon>
        <taxon>Ascomycota</taxon>
        <taxon>Pezizomycotina</taxon>
        <taxon>Eurotiomycetes</taxon>
        <taxon>Eurotiomycetidae</taxon>
        <taxon>Eurotiales</taxon>
        <taxon>Aspergillaceae</taxon>
        <taxon>Aspergillus</taxon>
        <taxon>Aspergillus subgen. Aspergillus</taxon>
    </lineage>
</organism>
<evidence type="ECO:0000256" key="1">
    <source>
        <dbReference type="SAM" id="MobiDB-lite"/>
    </source>
</evidence>
<protein>
    <submittedName>
        <fullName evidence="3">Meiotic chromosome segregation protein</fullName>
    </submittedName>
</protein>
<name>A0A017SNG6_ASPRC</name>
<dbReference type="STRING" id="1388766.A0A017SNG6"/>
<dbReference type="PANTHER" id="PTHR31527">
    <property type="entry name" value="RE64534P"/>
    <property type="match status" value="1"/>
</dbReference>
<feature type="domain" description="DUF1989" evidence="2">
    <location>
        <begin position="46"/>
        <end position="238"/>
    </location>
</feature>
<keyword evidence="4" id="KW-1185">Reference proteome</keyword>
<dbReference type="InterPro" id="IPR018959">
    <property type="entry name" value="DUF1989"/>
</dbReference>
<evidence type="ECO:0000313" key="3">
    <source>
        <dbReference type="EMBL" id="EYE97820.1"/>
    </source>
</evidence>
<dbReference type="OrthoDB" id="504708at2759"/>
<evidence type="ECO:0000259" key="2">
    <source>
        <dbReference type="Pfam" id="PF09347"/>
    </source>
</evidence>
<accession>A0A017SNG6</accession>
<dbReference type="GeneID" id="63696402"/>
<proteinExistence type="predicted"/>
<sequence length="313" mass="34426">MSTPRRPPPAYSAPPESSVFATSQLYRTISETASDASARELNSSFTIRPCSGQAWIVTAGHVCRLTTPLGPQVGDLNIWNAKNPRERLWAARTRQIHASHVSVGDRLWSNLPYLRPLVSITGDSLGGGQLHEVLDSEGKRKSGVGFGTSQWGGRVHDLLGTRCDPYVNLLMGGETFDFHCHSNLTRAVVPYGLTELDVHDVLNVFQVTGLDEDAKYFMETSPAKPGEYFEFFAEVDVLCALSACPGGDLSNWGWDDKEGDMGATTRPLGVEIYQLRDSKVLERWKEPESPKYAGMHGLRMPPRPDDGTGYVGQ</sequence>
<dbReference type="Proteomes" id="UP000019804">
    <property type="component" value="Unassembled WGS sequence"/>
</dbReference>